<accession>A0A2S5CNB3</accession>
<dbReference type="AlphaFoldDB" id="A0A2S5CNB3"/>
<organism evidence="1 2">
    <name type="scientific">Methylovulum psychrotolerans</name>
    <dbReference type="NCBI Taxonomy" id="1704499"/>
    <lineage>
        <taxon>Bacteria</taxon>
        <taxon>Pseudomonadati</taxon>
        <taxon>Pseudomonadota</taxon>
        <taxon>Gammaproteobacteria</taxon>
        <taxon>Methylococcales</taxon>
        <taxon>Methylococcaceae</taxon>
        <taxon>Methylovulum</taxon>
    </lineage>
</organism>
<sequence length="145" mass="16352">MTNLRFISTSELERQLDGSDERFAAYFFAIYNCSPDDPGGINKIREWLKQEYPTKAIPVGRYFVLLDEAAAGALNFYFQTLIDSGLFQDDYVAYANRRLKEIEEARNISQSLLIPGTLTEGQLANDFHLAFVAGVAISKNQIIES</sequence>
<protein>
    <submittedName>
        <fullName evidence="1">Uncharacterized protein</fullName>
    </submittedName>
</protein>
<gene>
    <name evidence="1" type="ORF">AADEFJLK_01707</name>
</gene>
<evidence type="ECO:0000313" key="1">
    <source>
        <dbReference type="EMBL" id="POZ52232.1"/>
    </source>
</evidence>
<dbReference type="EMBL" id="PGFZ01000003">
    <property type="protein sequence ID" value="POZ52232.1"/>
    <property type="molecule type" value="Genomic_DNA"/>
</dbReference>
<dbReference type="Proteomes" id="UP000237423">
    <property type="component" value="Unassembled WGS sequence"/>
</dbReference>
<reference evidence="1 2" key="1">
    <citation type="submission" date="2017-11" db="EMBL/GenBank/DDBJ databases">
        <title>Draft Genome Sequence of Methylobacter psychrotolerans Sph1T, an Obligate Methanotroph from Low-Temperature Environments.</title>
        <authorList>
            <person name="Oshkin I.Y."/>
            <person name="Miroshnikov K."/>
            <person name="Belova S.E."/>
            <person name="Korzhenkov A."/>
            <person name="Toshchakov S.V."/>
            <person name="Dedysh S.N."/>
        </authorList>
    </citation>
    <scope>NUCLEOTIDE SEQUENCE [LARGE SCALE GENOMIC DNA]</scope>
    <source>
        <strain evidence="1 2">Sph1</strain>
    </source>
</reference>
<dbReference type="RefSeq" id="WP_103973958.1">
    <property type="nucleotide sequence ID" value="NZ_PGFZ01000003.1"/>
</dbReference>
<comment type="caution">
    <text evidence="1">The sequence shown here is derived from an EMBL/GenBank/DDBJ whole genome shotgun (WGS) entry which is preliminary data.</text>
</comment>
<proteinExistence type="predicted"/>
<name>A0A2S5CNB3_9GAMM</name>
<evidence type="ECO:0000313" key="2">
    <source>
        <dbReference type="Proteomes" id="UP000237423"/>
    </source>
</evidence>